<evidence type="ECO:0000256" key="11">
    <source>
        <dbReference type="SAM" id="Phobius"/>
    </source>
</evidence>
<evidence type="ECO:0000256" key="9">
    <source>
        <dbReference type="ARBA" id="ARBA00023136"/>
    </source>
</evidence>
<evidence type="ECO:0000256" key="5">
    <source>
        <dbReference type="ARBA" id="ARBA00022982"/>
    </source>
</evidence>
<evidence type="ECO:0000256" key="7">
    <source>
        <dbReference type="ARBA" id="ARBA00023002"/>
    </source>
</evidence>
<dbReference type="OMA" id="VGACWGH"/>
<keyword evidence="6 11" id="KW-1133">Transmembrane helix</keyword>
<dbReference type="InterPro" id="IPR013112">
    <property type="entry name" value="FAD-bd_8"/>
</dbReference>
<dbReference type="SFLD" id="SFLDS00052">
    <property type="entry name" value="Ferric_Reductase_Domain"/>
    <property type="match status" value="1"/>
</dbReference>
<dbReference type="InterPro" id="IPR013121">
    <property type="entry name" value="Fe_red_NAD-bd_6"/>
</dbReference>
<comment type="subcellular location">
    <subcellularLocation>
        <location evidence="1">Membrane</location>
        <topology evidence="1">Multi-pass membrane protein</topology>
    </subcellularLocation>
</comment>
<dbReference type="GO" id="GO:0005886">
    <property type="term" value="C:plasma membrane"/>
    <property type="evidence" value="ECO:0007669"/>
    <property type="project" value="TreeGrafter"/>
</dbReference>
<evidence type="ECO:0000313" key="14">
    <source>
        <dbReference type="Proteomes" id="UP000027238"/>
    </source>
</evidence>
<evidence type="ECO:0000256" key="6">
    <source>
        <dbReference type="ARBA" id="ARBA00022989"/>
    </source>
</evidence>
<reference evidence="14" key="1">
    <citation type="journal article" date="2014" name="Genome Announc.">
        <title>Draft genome sequence of Colletotrichum sublineola, a destructive pathogen of cultivated sorghum.</title>
        <authorList>
            <person name="Baroncelli R."/>
            <person name="Sanz-Martin J.M."/>
            <person name="Rech G.E."/>
            <person name="Sukno S.A."/>
            <person name="Thon M.R."/>
        </authorList>
    </citation>
    <scope>NUCLEOTIDE SEQUENCE [LARGE SCALE GENOMIC DNA]</scope>
    <source>
        <strain evidence="14">TX430BB</strain>
    </source>
</reference>
<keyword evidence="4 11" id="KW-0812">Transmembrane</keyword>
<dbReference type="Pfam" id="PF01794">
    <property type="entry name" value="Ferric_reduct"/>
    <property type="match status" value="1"/>
</dbReference>
<evidence type="ECO:0000256" key="10">
    <source>
        <dbReference type="SAM" id="MobiDB-lite"/>
    </source>
</evidence>
<name>A0A066X4T1_COLSU</name>
<dbReference type="InterPro" id="IPR051410">
    <property type="entry name" value="Ferric/Cupric_Reductase"/>
</dbReference>
<dbReference type="eggNOG" id="KOG0039">
    <property type="taxonomic scope" value="Eukaryota"/>
</dbReference>
<dbReference type="InterPro" id="IPR017927">
    <property type="entry name" value="FAD-bd_FR_type"/>
</dbReference>
<feature type="transmembrane region" description="Helical" evidence="11">
    <location>
        <begin position="56"/>
        <end position="76"/>
    </location>
</feature>
<keyword evidence="7" id="KW-0560">Oxidoreductase</keyword>
<dbReference type="GO" id="GO:0015677">
    <property type="term" value="P:copper ion import"/>
    <property type="evidence" value="ECO:0007669"/>
    <property type="project" value="TreeGrafter"/>
</dbReference>
<dbReference type="HOGENOM" id="CLU_016134_0_0_1"/>
<accession>A0A066X4T1</accession>
<dbReference type="SUPFAM" id="SSF52343">
    <property type="entry name" value="Ferredoxin reductase-like, C-terminal NADP-linked domain"/>
    <property type="match status" value="1"/>
</dbReference>
<dbReference type="PANTHER" id="PTHR32361:SF3">
    <property type="entry name" value="REDUCTASE, PUTATIVE (AFU_ORTHOLOGUE AFUA_6G13750)-RELATED"/>
    <property type="match status" value="1"/>
</dbReference>
<dbReference type="InterPro" id="IPR039261">
    <property type="entry name" value="FNR_nucleotide-bd"/>
</dbReference>
<evidence type="ECO:0000256" key="3">
    <source>
        <dbReference type="ARBA" id="ARBA00022448"/>
    </source>
</evidence>
<dbReference type="GO" id="GO:0006879">
    <property type="term" value="P:intracellular iron ion homeostasis"/>
    <property type="evidence" value="ECO:0007669"/>
    <property type="project" value="TreeGrafter"/>
</dbReference>
<dbReference type="CDD" id="cd06186">
    <property type="entry name" value="NOX_Duox_like_FAD_NADP"/>
    <property type="match status" value="1"/>
</dbReference>
<comment type="similarity">
    <text evidence="2">Belongs to the ferric reductase (FRE) family.</text>
</comment>
<dbReference type="Proteomes" id="UP000027238">
    <property type="component" value="Unassembled WGS sequence"/>
</dbReference>
<dbReference type="InterPro" id="IPR013130">
    <property type="entry name" value="Fe3_Rdtase_TM_dom"/>
</dbReference>
<comment type="caution">
    <text evidence="13">The sequence shown here is derived from an EMBL/GenBank/DDBJ whole genome shotgun (WGS) entry which is preliminary data.</text>
</comment>
<feature type="region of interest" description="Disordered" evidence="10">
    <location>
        <begin position="544"/>
        <end position="577"/>
    </location>
</feature>
<feature type="transmembrane region" description="Helical" evidence="11">
    <location>
        <begin position="180"/>
        <end position="201"/>
    </location>
</feature>
<sequence length="658" mass="73410">MDFHLKSQLAARHIQDFSNAASLEPHWGYSDRVVPCTNDAGSCAYLDVVYNSHDLGMLYSGILWIIIGGILLVWAVGRRALPSLSEEDVLRAALLEDSRKRRSFLNRLCQAISSGMNRYLLPDFIRPIFGRTTRLQVLILVVLSGYLLIFSFVGIVYNTWITPVKNMPGVHNTRVSLGPWADRIGILAYALTPLSVLLASRESVLSLLTGVPYQNFNFLHRWIGYIIVIQSVLHTIGWLVIEVRLYQPQPTVAVGWITQLYMIWGCIALFLLMSLYVLSLPPVIRLTGYEFFRKSHYVLAMLYIGACIGHWKNLECFMIPALIIWFLDRAARAIRTALIHHNFVDGKGMGFSAAQAGMTIFPDSRNGDVIRLDFSHPHDAWSIGQHFYLCFTESSIWQSHPFTPLNAPVTVNGRTKHSYIFRAKGGETRKVAEIAKRKLSTASGDKCEPTPTTSVILTGPYGDSILRNVTSDVNILCVAGGTGITYVLPALMSLKKHAGASRKLELVWIVRHMTDIEWIKPELDNLESEDGRRVVVRIFATRHASSPDSSPHQYNNLSESGSSSNTGEHSGEKQGQVTARAISNTTISDATRHPDTTAIVRQFVDATVSGRTTVFASGPRGLVSDIRVAVAQCNVVSKVWQGEDRYNVSLIHDERMER</sequence>
<dbReference type="Pfam" id="PF08022">
    <property type="entry name" value="FAD_binding_8"/>
    <property type="match status" value="1"/>
</dbReference>
<evidence type="ECO:0000256" key="8">
    <source>
        <dbReference type="ARBA" id="ARBA00023065"/>
    </source>
</evidence>
<feature type="transmembrane region" description="Helical" evidence="11">
    <location>
        <begin position="296"/>
        <end position="314"/>
    </location>
</feature>
<dbReference type="Gene3D" id="3.40.50.80">
    <property type="entry name" value="Nucleotide-binding domain of ferredoxin-NADP reductase (FNR) module"/>
    <property type="match status" value="1"/>
</dbReference>
<proteinExistence type="inferred from homology"/>
<dbReference type="Pfam" id="PF08030">
    <property type="entry name" value="NAD_binding_6"/>
    <property type="match status" value="1"/>
</dbReference>
<evidence type="ECO:0000256" key="2">
    <source>
        <dbReference type="ARBA" id="ARBA00006278"/>
    </source>
</evidence>
<keyword evidence="8" id="KW-0406">Ion transport</keyword>
<dbReference type="SFLD" id="SFLDG01168">
    <property type="entry name" value="Ferric_reductase_subgroup_(FRE"/>
    <property type="match status" value="1"/>
</dbReference>
<dbReference type="PANTHER" id="PTHR32361">
    <property type="entry name" value="FERRIC/CUPRIC REDUCTASE TRANSMEMBRANE COMPONENT"/>
    <property type="match status" value="1"/>
</dbReference>
<feature type="domain" description="FAD-binding FR-type" evidence="12">
    <location>
        <begin position="348"/>
        <end position="467"/>
    </location>
</feature>
<feature type="transmembrane region" description="Helical" evidence="11">
    <location>
        <begin position="261"/>
        <end position="284"/>
    </location>
</feature>
<keyword evidence="14" id="KW-1185">Reference proteome</keyword>
<dbReference type="OrthoDB" id="167398at2759"/>
<dbReference type="PROSITE" id="PS51384">
    <property type="entry name" value="FAD_FR"/>
    <property type="match status" value="1"/>
</dbReference>
<keyword evidence="3" id="KW-0813">Transport</keyword>
<evidence type="ECO:0000256" key="4">
    <source>
        <dbReference type="ARBA" id="ARBA00022692"/>
    </source>
</evidence>
<dbReference type="GO" id="GO:0006826">
    <property type="term" value="P:iron ion transport"/>
    <property type="evidence" value="ECO:0007669"/>
    <property type="project" value="TreeGrafter"/>
</dbReference>
<dbReference type="AlphaFoldDB" id="A0A066X4T1"/>
<organism evidence="13 14">
    <name type="scientific">Colletotrichum sublineola</name>
    <name type="common">Sorghum anthracnose fungus</name>
    <dbReference type="NCBI Taxonomy" id="1173701"/>
    <lineage>
        <taxon>Eukaryota</taxon>
        <taxon>Fungi</taxon>
        <taxon>Dikarya</taxon>
        <taxon>Ascomycota</taxon>
        <taxon>Pezizomycotina</taxon>
        <taxon>Sordariomycetes</taxon>
        <taxon>Hypocreomycetidae</taxon>
        <taxon>Glomerellales</taxon>
        <taxon>Glomerellaceae</taxon>
        <taxon>Colletotrichum</taxon>
        <taxon>Colletotrichum graminicola species complex</taxon>
    </lineage>
</organism>
<dbReference type="GO" id="GO:0000293">
    <property type="term" value="F:ferric-chelate reductase activity"/>
    <property type="evidence" value="ECO:0007669"/>
    <property type="project" value="UniProtKB-ARBA"/>
</dbReference>
<dbReference type="EMBL" id="JMSE01001448">
    <property type="protein sequence ID" value="KDN61035.1"/>
    <property type="molecule type" value="Genomic_DNA"/>
</dbReference>
<dbReference type="STRING" id="1173701.A0A066X4T1"/>
<evidence type="ECO:0000256" key="1">
    <source>
        <dbReference type="ARBA" id="ARBA00004141"/>
    </source>
</evidence>
<protein>
    <submittedName>
        <fullName evidence="13">Putative ferric reductase like transmembrane component</fullName>
    </submittedName>
</protein>
<keyword evidence="9 11" id="KW-0472">Membrane</keyword>
<keyword evidence="5" id="KW-0249">Electron transport</keyword>
<evidence type="ECO:0000259" key="12">
    <source>
        <dbReference type="PROSITE" id="PS51384"/>
    </source>
</evidence>
<feature type="transmembrane region" description="Helical" evidence="11">
    <location>
        <begin position="137"/>
        <end position="160"/>
    </location>
</feature>
<gene>
    <name evidence="13" type="ORF">CSUB01_01172</name>
</gene>
<feature type="transmembrane region" description="Helical" evidence="11">
    <location>
        <begin position="222"/>
        <end position="241"/>
    </location>
</feature>
<evidence type="ECO:0000313" key="13">
    <source>
        <dbReference type="EMBL" id="KDN61035.1"/>
    </source>
</evidence>